<sequence>CPSREPWISRPALAGRSTRNRSNPRSTSMRNIMDITEGRRNRGNPTTPICSDNPMSLEG</sequence>
<evidence type="ECO:0000313" key="3">
    <source>
        <dbReference type="Proteomes" id="UP000015105"/>
    </source>
</evidence>
<dbReference type="Proteomes" id="UP000015105">
    <property type="component" value="Chromosome 4D"/>
</dbReference>
<dbReference type="Gramene" id="AET4Gv20797800.22">
    <property type="protein sequence ID" value="AET4Gv20797800.22"/>
    <property type="gene ID" value="AET4Gv20797800"/>
</dbReference>
<evidence type="ECO:0000256" key="1">
    <source>
        <dbReference type="SAM" id="MobiDB-lite"/>
    </source>
</evidence>
<feature type="compositionally biased region" description="Polar residues" evidence="1">
    <location>
        <begin position="43"/>
        <end position="59"/>
    </location>
</feature>
<feature type="region of interest" description="Disordered" evidence="1">
    <location>
        <begin position="1"/>
        <end position="59"/>
    </location>
</feature>
<accession>A0A453J4S3</accession>
<reference evidence="2" key="4">
    <citation type="submission" date="2019-03" db="UniProtKB">
        <authorList>
            <consortium name="EnsemblPlants"/>
        </authorList>
    </citation>
    <scope>IDENTIFICATION</scope>
</reference>
<dbReference type="EnsemblPlants" id="AET4Gv20797800.22">
    <property type="protein sequence ID" value="AET4Gv20797800.22"/>
    <property type="gene ID" value="AET4Gv20797800"/>
</dbReference>
<feature type="compositionally biased region" description="Low complexity" evidence="1">
    <location>
        <begin position="16"/>
        <end position="31"/>
    </location>
</feature>
<reference evidence="2" key="3">
    <citation type="journal article" date="2017" name="Nature">
        <title>Genome sequence of the progenitor of the wheat D genome Aegilops tauschii.</title>
        <authorList>
            <person name="Luo M.C."/>
            <person name="Gu Y.Q."/>
            <person name="Puiu D."/>
            <person name="Wang H."/>
            <person name="Twardziok S.O."/>
            <person name="Deal K.R."/>
            <person name="Huo N."/>
            <person name="Zhu T."/>
            <person name="Wang L."/>
            <person name="Wang Y."/>
            <person name="McGuire P.E."/>
            <person name="Liu S."/>
            <person name="Long H."/>
            <person name="Ramasamy R.K."/>
            <person name="Rodriguez J.C."/>
            <person name="Van S.L."/>
            <person name="Yuan L."/>
            <person name="Wang Z."/>
            <person name="Xia Z."/>
            <person name="Xiao L."/>
            <person name="Anderson O.D."/>
            <person name="Ouyang S."/>
            <person name="Liang Y."/>
            <person name="Zimin A.V."/>
            <person name="Pertea G."/>
            <person name="Qi P."/>
            <person name="Bennetzen J.L."/>
            <person name="Dai X."/>
            <person name="Dawson M.W."/>
            <person name="Muller H.G."/>
            <person name="Kugler K."/>
            <person name="Rivarola-Duarte L."/>
            <person name="Spannagl M."/>
            <person name="Mayer K.F.X."/>
            <person name="Lu F.H."/>
            <person name="Bevan M.W."/>
            <person name="Leroy P."/>
            <person name="Li P."/>
            <person name="You F.M."/>
            <person name="Sun Q."/>
            <person name="Liu Z."/>
            <person name="Lyons E."/>
            <person name="Wicker T."/>
            <person name="Salzberg S.L."/>
            <person name="Devos K.M."/>
            <person name="Dvorak J."/>
        </authorList>
    </citation>
    <scope>NUCLEOTIDE SEQUENCE [LARGE SCALE GENOMIC DNA]</scope>
    <source>
        <strain evidence="2">cv. AL8/78</strain>
    </source>
</reference>
<keyword evidence="3" id="KW-1185">Reference proteome</keyword>
<protein>
    <submittedName>
        <fullName evidence="2">Uncharacterized protein</fullName>
    </submittedName>
</protein>
<evidence type="ECO:0000313" key="2">
    <source>
        <dbReference type="EnsemblPlants" id="AET4Gv20797800.22"/>
    </source>
</evidence>
<dbReference type="AlphaFoldDB" id="A0A453J4S3"/>
<proteinExistence type="predicted"/>
<reference evidence="3" key="1">
    <citation type="journal article" date="2014" name="Science">
        <title>Ancient hybridizations among the ancestral genomes of bread wheat.</title>
        <authorList>
            <consortium name="International Wheat Genome Sequencing Consortium,"/>
            <person name="Marcussen T."/>
            <person name="Sandve S.R."/>
            <person name="Heier L."/>
            <person name="Spannagl M."/>
            <person name="Pfeifer M."/>
            <person name="Jakobsen K.S."/>
            <person name="Wulff B.B."/>
            <person name="Steuernagel B."/>
            <person name="Mayer K.F."/>
            <person name="Olsen O.A."/>
        </authorList>
    </citation>
    <scope>NUCLEOTIDE SEQUENCE [LARGE SCALE GENOMIC DNA]</scope>
    <source>
        <strain evidence="3">cv. AL8/78</strain>
    </source>
</reference>
<organism evidence="2 3">
    <name type="scientific">Aegilops tauschii subsp. strangulata</name>
    <name type="common">Goatgrass</name>
    <dbReference type="NCBI Taxonomy" id="200361"/>
    <lineage>
        <taxon>Eukaryota</taxon>
        <taxon>Viridiplantae</taxon>
        <taxon>Streptophyta</taxon>
        <taxon>Embryophyta</taxon>
        <taxon>Tracheophyta</taxon>
        <taxon>Spermatophyta</taxon>
        <taxon>Magnoliopsida</taxon>
        <taxon>Liliopsida</taxon>
        <taxon>Poales</taxon>
        <taxon>Poaceae</taxon>
        <taxon>BOP clade</taxon>
        <taxon>Pooideae</taxon>
        <taxon>Triticodae</taxon>
        <taxon>Triticeae</taxon>
        <taxon>Triticinae</taxon>
        <taxon>Aegilops</taxon>
    </lineage>
</organism>
<reference evidence="3" key="2">
    <citation type="journal article" date="2017" name="Nat. Plants">
        <title>The Aegilops tauschii genome reveals multiple impacts of transposons.</title>
        <authorList>
            <person name="Zhao G."/>
            <person name="Zou C."/>
            <person name="Li K."/>
            <person name="Wang K."/>
            <person name="Li T."/>
            <person name="Gao L."/>
            <person name="Zhang X."/>
            <person name="Wang H."/>
            <person name="Yang Z."/>
            <person name="Liu X."/>
            <person name="Jiang W."/>
            <person name="Mao L."/>
            <person name="Kong X."/>
            <person name="Jiao Y."/>
            <person name="Jia J."/>
        </authorList>
    </citation>
    <scope>NUCLEOTIDE SEQUENCE [LARGE SCALE GENOMIC DNA]</scope>
    <source>
        <strain evidence="3">cv. AL8/78</strain>
    </source>
</reference>
<name>A0A453J4S3_AEGTS</name>
<reference evidence="2" key="5">
    <citation type="journal article" date="2021" name="G3 (Bethesda)">
        <title>Aegilops tauschii genome assembly Aet v5.0 features greater sequence contiguity and improved annotation.</title>
        <authorList>
            <person name="Wang L."/>
            <person name="Zhu T."/>
            <person name="Rodriguez J.C."/>
            <person name="Deal K.R."/>
            <person name="Dubcovsky J."/>
            <person name="McGuire P.E."/>
            <person name="Lux T."/>
            <person name="Spannagl M."/>
            <person name="Mayer K.F.X."/>
            <person name="Baldrich P."/>
            <person name="Meyers B.C."/>
            <person name="Huo N."/>
            <person name="Gu Y.Q."/>
            <person name="Zhou H."/>
            <person name="Devos K.M."/>
            <person name="Bennetzen J.L."/>
            <person name="Unver T."/>
            <person name="Budak H."/>
            <person name="Gulick P.J."/>
            <person name="Galiba G."/>
            <person name="Kalapos B."/>
            <person name="Nelson D.R."/>
            <person name="Li P."/>
            <person name="You F.M."/>
            <person name="Luo M.C."/>
            <person name="Dvorak J."/>
        </authorList>
    </citation>
    <scope>NUCLEOTIDE SEQUENCE [LARGE SCALE GENOMIC DNA]</scope>
    <source>
        <strain evidence="2">cv. AL8/78</strain>
    </source>
</reference>